<feature type="domain" description="DUF4142" evidence="3">
    <location>
        <begin position="80"/>
        <end position="215"/>
    </location>
</feature>
<protein>
    <submittedName>
        <fullName evidence="4">DUF4142 domain-containing protein</fullName>
    </submittedName>
</protein>
<keyword evidence="2" id="KW-0732">Signal</keyword>
<evidence type="ECO:0000256" key="2">
    <source>
        <dbReference type="SAM" id="SignalP"/>
    </source>
</evidence>
<dbReference type="Proteomes" id="UP000597617">
    <property type="component" value="Unassembled WGS sequence"/>
</dbReference>
<dbReference type="RefSeq" id="WP_196281371.1">
    <property type="nucleotide sequence ID" value="NZ_JADQDQ010000002.1"/>
</dbReference>
<feature type="compositionally biased region" description="Low complexity" evidence="1">
    <location>
        <begin position="35"/>
        <end position="49"/>
    </location>
</feature>
<dbReference type="PROSITE" id="PS51257">
    <property type="entry name" value="PROKAR_LIPOPROTEIN"/>
    <property type="match status" value="1"/>
</dbReference>
<evidence type="ECO:0000313" key="5">
    <source>
        <dbReference type="Proteomes" id="UP000597617"/>
    </source>
</evidence>
<dbReference type="Pfam" id="PF13628">
    <property type="entry name" value="DUF4142"/>
    <property type="match status" value="1"/>
</dbReference>
<dbReference type="InterPro" id="IPR025419">
    <property type="entry name" value="DUF4142"/>
</dbReference>
<dbReference type="Gene3D" id="1.20.1260.10">
    <property type="match status" value="1"/>
</dbReference>
<dbReference type="InterPro" id="IPR012347">
    <property type="entry name" value="Ferritin-like"/>
</dbReference>
<feature type="chain" id="PRO_5045086892" evidence="2">
    <location>
        <begin position="21"/>
        <end position="220"/>
    </location>
</feature>
<name>A0ABS0IF71_9BACT</name>
<feature type="region of interest" description="Disordered" evidence="1">
    <location>
        <begin position="26"/>
        <end position="49"/>
    </location>
</feature>
<comment type="caution">
    <text evidence="4">The sequence shown here is derived from an EMBL/GenBank/DDBJ whole genome shotgun (WGS) entry which is preliminary data.</text>
</comment>
<gene>
    <name evidence="4" type="ORF">I2I05_06320</name>
</gene>
<sequence length="220" mass="23216">MKTMKAIPHFLLAGALLLGAACSTSNTSRDAVSSTPATTTTPAAGADMAATGDTGAGSVAAADVPAGEIVVFMSTFPTMTDPVFLINVASSNMLEIQAGQMAAQQATSPDVKQYAQLMVTHNTQTTQEVKTLAVPLNVTLPTNLLPVHQAMADRMLNKTGKAFDEAYMDLMETAHKLDIAMFEVKSKNAETPTVKSFATRILPVLRSNKALADKLEDKVD</sequence>
<dbReference type="EMBL" id="JADQDQ010000002">
    <property type="protein sequence ID" value="MBF9237006.1"/>
    <property type="molecule type" value="Genomic_DNA"/>
</dbReference>
<organism evidence="4 5">
    <name type="scientific">Hymenobacter jeongseonensis</name>
    <dbReference type="NCBI Taxonomy" id="2791027"/>
    <lineage>
        <taxon>Bacteria</taxon>
        <taxon>Pseudomonadati</taxon>
        <taxon>Bacteroidota</taxon>
        <taxon>Cytophagia</taxon>
        <taxon>Cytophagales</taxon>
        <taxon>Hymenobacteraceae</taxon>
        <taxon>Hymenobacter</taxon>
    </lineage>
</organism>
<evidence type="ECO:0000256" key="1">
    <source>
        <dbReference type="SAM" id="MobiDB-lite"/>
    </source>
</evidence>
<keyword evidence="5" id="KW-1185">Reference proteome</keyword>
<proteinExistence type="predicted"/>
<evidence type="ECO:0000313" key="4">
    <source>
        <dbReference type="EMBL" id="MBF9237006.1"/>
    </source>
</evidence>
<feature type="signal peptide" evidence="2">
    <location>
        <begin position="1"/>
        <end position="20"/>
    </location>
</feature>
<dbReference type="PANTHER" id="PTHR38593:SF1">
    <property type="entry name" value="BLR2558 PROTEIN"/>
    <property type="match status" value="1"/>
</dbReference>
<evidence type="ECO:0000259" key="3">
    <source>
        <dbReference type="Pfam" id="PF13628"/>
    </source>
</evidence>
<dbReference type="PANTHER" id="PTHR38593">
    <property type="entry name" value="BLR2558 PROTEIN"/>
    <property type="match status" value="1"/>
</dbReference>
<accession>A0ABS0IF71</accession>
<reference evidence="4 5" key="1">
    <citation type="submission" date="2020-11" db="EMBL/GenBank/DDBJ databases">
        <authorList>
            <person name="Kim M.K."/>
        </authorList>
    </citation>
    <scope>NUCLEOTIDE SEQUENCE [LARGE SCALE GENOMIC DNA]</scope>
    <source>
        <strain evidence="4 5">BT683</strain>
    </source>
</reference>